<evidence type="ECO:0000256" key="5">
    <source>
        <dbReference type="ARBA" id="ARBA00023053"/>
    </source>
</evidence>
<protein>
    <recommendedName>
        <fullName evidence="9">Sodium/hydrogen exchanger</fullName>
    </recommendedName>
</protein>
<dbReference type="PANTHER" id="PTHR10110:SF187">
    <property type="entry name" value="SODIUM_HYDROGEN EXCHANGER"/>
    <property type="match status" value="1"/>
</dbReference>
<feature type="transmembrane region" description="Helical" evidence="11">
    <location>
        <begin position="25"/>
        <end position="49"/>
    </location>
</feature>
<feature type="transmembrane region" description="Helical" evidence="11">
    <location>
        <begin position="192"/>
        <end position="215"/>
    </location>
</feature>
<evidence type="ECO:0000256" key="2">
    <source>
        <dbReference type="ARBA" id="ARBA00022448"/>
    </source>
</evidence>
<proteinExistence type="inferred from homology"/>
<name>A0AAD5XT35_9FUNG</name>
<feature type="transmembrane region" description="Helical" evidence="11">
    <location>
        <begin position="122"/>
        <end position="145"/>
    </location>
</feature>
<dbReference type="GO" id="GO:0005770">
    <property type="term" value="C:late endosome"/>
    <property type="evidence" value="ECO:0007669"/>
    <property type="project" value="TreeGrafter"/>
</dbReference>
<feature type="transmembrane region" description="Helical" evidence="11">
    <location>
        <begin position="61"/>
        <end position="78"/>
    </location>
</feature>
<feature type="compositionally biased region" description="Basic and acidic residues" evidence="10">
    <location>
        <begin position="544"/>
        <end position="573"/>
    </location>
</feature>
<keyword evidence="9" id="KW-0050">Antiport</keyword>
<feature type="compositionally biased region" description="Low complexity" evidence="10">
    <location>
        <begin position="750"/>
        <end position="763"/>
    </location>
</feature>
<dbReference type="PANTHER" id="PTHR10110">
    <property type="entry name" value="SODIUM/HYDROGEN EXCHANGER"/>
    <property type="match status" value="1"/>
</dbReference>
<evidence type="ECO:0000256" key="4">
    <source>
        <dbReference type="ARBA" id="ARBA00022989"/>
    </source>
</evidence>
<dbReference type="Pfam" id="PF00999">
    <property type="entry name" value="Na_H_Exchanger"/>
    <property type="match status" value="1"/>
</dbReference>
<feature type="region of interest" description="Disordered" evidence="10">
    <location>
        <begin position="1"/>
        <end position="21"/>
    </location>
</feature>
<dbReference type="GO" id="GO:0015385">
    <property type="term" value="F:sodium:proton antiporter activity"/>
    <property type="evidence" value="ECO:0007669"/>
    <property type="project" value="InterPro"/>
</dbReference>
<dbReference type="AlphaFoldDB" id="A0AAD5XT35"/>
<keyword evidence="14" id="KW-1185">Reference proteome</keyword>
<evidence type="ECO:0000256" key="9">
    <source>
        <dbReference type="RuleBase" id="RU003722"/>
    </source>
</evidence>
<evidence type="ECO:0000259" key="12">
    <source>
        <dbReference type="Pfam" id="PF00999"/>
    </source>
</evidence>
<feature type="compositionally biased region" description="Polar residues" evidence="10">
    <location>
        <begin position="1"/>
        <end position="12"/>
    </location>
</feature>
<evidence type="ECO:0000256" key="1">
    <source>
        <dbReference type="ARBA" id="ARBA00004141"/>
    </source>
</evidence>
<comment type="similarity">
    <text evidence="9">Belongs to the monovalent cation:proton antiporter 1 (CPA1) transporter (TC 2.A.36) family.</text>
</comment>
<dbReference type="NCBIfam" id="TIGR00840">
    <property type="entry name" value="b_cpa1"/>
    <property type="match status" value="1"/>
</dbReference>
<keyword evidence="2 9" id="KW-0813">Transport</keyword>
<comment type="subcellular location">
    <subcellularLocation>
        <location evidence="1">Membrane</location>
        <topology evidence="1">Multi-pass membrane protein</topology>
    </subcellularLocation>
</comment>
<keyword evidence="5" id="KW-0915">Sodium</keyword>
<accession>A0AAD5XT35</accession>
<feature type="transmembrane region" description="Helical" evidence="11">
    <location>
        <begin position="227"/>
        <end position="252"/>
    </location>
</feature>
<sequence>MSLVQQTDSPTTPEHGGDEKEEKDAIWATGALLIYVSMLFVILLVSYYLQVKRIRVIHETVVSIVLGLVIGLIVFLTPSGDSLSEMVTFNSKYFFNLLLPPIILNSGYDMKRKNFFRNIGSILTFALVGTVISTVIIGVLVYLAVHLLAFTHIHPGLQLSMLDCIVFGSILSSTDPVTILAIFHQLRVDPKLYAIIFGESILNDSVAIVLFKVLGEYRNKEVTVSNIFGGISSFVAIFTGSVMVGVIIALIGSLMLKHSRLHQFPSLESSIIVLLAYSSYLLSNGVQLSGIVSLLFCGICLKHYGYNNMSIRTRRTTKYMFRVLSQLCENFVFIYLGVTVFTSLKNEVYRPGLIFLTLIICMFARYMSVIPLARLINFVSAKIHRTAGREEIPRNHQLMLWWAGLRGAIAFALSFEVKGETAKVIQTTTLIICIITVILLGGTTNMALQRLEIRTGVGADGGRKGVAAMGASAGVFDVDDDDNDVAGDGGSEDEQDTDSSDGESEDWNDDLPGGHSQESLLFSPTTAGSSRRGSENSSEALLTRPERGGGHGDADDNRHSGVRIDVHSDDYGDPRDVRGLWDDDMTHWFISFDNKWLKPLFTRTRWRWGRTVRGGGGSHHYGNPHHSHTGQRAVSPTRQQLLASPARRGVAKGRSSRAFGQAAAPAPPRGGSSVGGGGDRRSKFHSAFGRAGGSSAGRDSVGGAEEETFQDVNGNVWTGGTNSSSGGLRGGRQLSATRLNTGGGGGSGGPLSSSSTSPLTPTGRPHPLPPQQSDLELRVQGDNSFHSPPPPQSGLRSSRSNSKSNIFSIQ</sequence>
<dbReference type="EMBL" id="JADGJQ010000006">
    <property type="protein sequence ID" value="KAJ3183502.1"/>
    <property type="molecule type" value="Genomic_DNA"/>
</dbReference>
<evidence type="ECO:0000256" key="7">
    <source>
        <dbReference type="ARBA" id="ARBA00023136"/>
    </source>
</evidence>
<feature type="domain" description="Cation/H+ exchanger transmembrane" evidence="12">
    <location>
        <begin position="41"/>
        <end position="448"/>
    </location>
</feature>
<feature type="transmembrane region" description="Helical" evidence="11">
    <location>
        <begin position="93"/>
        <end position="110"/>
    </location>
</feature>
<feature type="compositionally biased region" description="Low complexity" evidence="10">
    <location>
        <begin position="796"/>
        <end position="810"/>
    </location>
</feature>
<feature type="transmembrane region" description="Helical" evidence="11">
    <location>
        <begin position="353"/>
        <end position="377"/>
    </location>
</feature>
<dbReference type="InterPro" id="IPR018422">
    <property type="entry name" value="Cation/H_exchanger_CPA1"/>
</dbReference>
<feature type="region of interest" description="Disordered" evidence="10">
    <location>
        <begin position="475"/>
        <end position="573"/>
    </location>
</feature>
<dbReference type="GO" id="GO:0015386">
    <property type="term" value="F:potassium:proton antiporter activity"/>
    <property type="evidence" value="ECO:0007669"/>
    <property type="project" value="TreeGrafter"/>
</dbReference>
<keyword evidence="7 11" id="KW-0472">Membrane</keyword>
<feature type="compositionally biased region" description="Acidic residues" evidence="10">
    <location>
        <begin position="477"/>
        <end position="509"/>
    </location>
</feature>
<keyword evidence="8 9" id="KW-0739">Sodium transport</keyword>
<dbReference type="GO" id="GO:0000329">
    <property type="term" value="C:fungal-type vacuole membrane"/>
    <property type="evidence" value="ECO:0007669"/>
    <property type="project" value="TreeGrafter"/>
</dbReference>
<feature type="transmembrane region" description="Helical" evidence="11">
    <location>
        <begin position="319"/>
        <end position="341"/>
    </location>
</feature>
<feature type="transmembrane region" description="Helical" evidence="11">
    <location>
        <begin position="398"/>
        <end position="415"/>
    </location>
</feature>
<keyword evidence="4 11" id="KW-1133">Transmembrane helix</keyword>
<comment type="caution">
    <text evidence="13">The sequence shown here is derived from an EMBL/GenBank/DDBJ whole genome shotgun (WGS) entry which is preliminary data.</text>
</comment>
<dbReference type="GO" id="GO:0007035">
    <property type="term" value="P:vacuolar acidification"/>
    <property type="evidence" value="ECO:0007669"/>
    <property type="project" value="TreeGrafter"/>
</dbReference>
<feature type="compositionally biased region" description="Low complexity" evidence="10">
    <location>
        <begin position="712"/>
        <end position="726"/>
    </location>
</feature>
<dbReference type="Gene3D" id="6.10.140.1330">
    <property type="match status" value="1"/>
</dbReference>
<feature type="compositionally biased region" description="Polar residues" evidence="10">
    <location>
        <begin position="516"/>
        <end position="526"/>
    </location>
</feature>
<feature type="transmembrane region" description="Helical" evidence="11">
    <location>
        <begin position="427"/>
        <end position="448"/>
    </location>
</feature>
<organism evidence="13 14">
    <name type="scientific">Geranomyces variabilis</name>
    <dbReference type="NCBI Taxonomy" id="109894"/>
    <lineage>
        <taxon>Eukaryota</taxon>
        <taxon>Fungi</taxon>
        <taxon>Fungi incertae sedis</taxon>
        <taxon>Chytridiomycota</taxon>
        <taxon>Chytridiomycota incertae sedis</taxon>
        <taxon>Chytridiomycetes</taxon>
        <taxon>Spizellomycetales</taxon>
        <taxon>Powellomycetaceae</taxon>
        <taxon>Geranomyces</taxon>
    </lineage>
</organism>
<dbReference type="InterPro" id="IPR004709">
    <property type="entry name" value="NaH_exchanger"/>
</dbReference>
<feature type="region of interest" description="Disordered" evidence="10">
    <location>
        <begin position="645"/>
        <end position="810"/>
    </location>
</feature>
<evidence type="ECO:0000313" key="14">
    <source>
        <dbReference type="Proteomes" id="UP001212152"/>
    </source>
</evidence>
<evidence type="ECO:0000313" key="13">
    <source>
        <dbReference type="EMBL" id="KAJ3183502.1"/>
    </source>
</evidence>
<feature type="region of interest" description="Disordered" evidence="10">
    <location>
        <begin position="616"/>
        <end position="635"/>
    </location>
</feature>
<keyword evidence="6 9" id="KW-0406">Ion transport</keyword>
<dbReference type="PRINTS" id="PR01084">
    <property type="entry name" value="NAHEXCHNGR"/>
</dbReference>
<dbReference type="InterPro" id="IPR006153">
    <property type="entry name" value="Cation/H_exchanger_TM"/>
</dbReference>
<reference evidence="13" key="1">
    <citation type="submission" date="2020-05" db="EMBL/GenBank/DDBJ databases">
        <title>Phylogenomic resolution of chytrid fungi.</title>
        <authorList>
            <person name="Stajich J.E."/>
            <person name="Amses K."/>
            <person name="Simmons R."/>
            <person name="Seto K."/>
            <person name="Myers J."/>
            <person name="Bonds A."/>
            <person name="Quandt C.A."/>
            <person name="Barry K."/>
            <person name="Liu P."/>
            <person name="Grigoriev I."/>
            <person name="Longcore J.E."/>
            <person name="James T.Y."/>
        </authorList>
    </citation>
    <scope>NUCLEOTIDE SEQUENCE</scope>
    <source>
        <strain evidence="13">JEL0379</strain>
    </source>
</reference>
<evidence type="ECO:0000256" key="6">
    <source>
        <dbReference type="ARBA" id="ARBA00023065"/>
    </source>
</evidence>
<evidence type="ECO:0000256" key="3">
    <source>
        <dbReference type="ARBA" id="ARBA00022692"/>
    </source>
</evidence>
<dbReference type="Proteomes" id="UP001212152">
    <property type="component" value="Unassembled WGS sequence"/>
</dbReference>
<feature type="compositionally biased region" description="Low complexity" evidence="10">
    <location>
        <begin position="527"/>
        <end position="540"/>
    </location>
</feature>
<dbReference type="GO" id="GO:0005769">
    <property type="term" value="C:early endosome"/>
    <property type="evidence" value="ECO:0007669"/>
    <property type="project" value="TreeGrafter"/>
</dbReference>
<evidence type="ECO:0000256" key="11">
    <source>
        <dbReference type="SAM" id="Phobius"/>
    </source>
</evidence>
<keyword evidence="3 9" id="KW-0812">Transmembrane</keyword>
<evidence type="ECO:0000256" key="10">
    <source>
        <dbReference type="SAM" id="MobiDB-lite"/>
    </source>
</evidence>
<gene>
    <name evidence="13" type="primary">NHX1</name>
    <name evidence="13" type="ORF">HDU87_006822</name>
</gene>
<evidence type="ECO:0000256" key="8">
    <source>
        <dbReference type="ARBA" id="ARBA00023201"/>
    </source>
</evidence>